<sequence>MATGSRQQRQKSSRSDEPVLNLASCCSGPDPRLVKLVRLLARRAARKAYLEMLEERRTTRS</sequence>
<dbReference type="RefSeq" id="WP_130754165.1">
    <property type="nucleotide sequence ID" value="NZ_BBQY01000031.1"/>
</dbReference>
<evidence type="ECO:0000313" key="3">
    <source>
        <dbReference type="Proteomes" id="UP000290975"/>
    </source>
</evidence>
<accession>A0A401J6E7</accession>
<comment type="caution">
    <text evidence="2">The sequence shown here is derived from an EMBL/GenBank/DDBJ whole genome shotgun (WGS) entry which is preliminary data.</text>
</comment>
<organism evidence="2 3">
    <name type="scientific">Sphingobium xenophagum</name>
    <dbReference type="NCBI Taxonomy" id="121428"/>
    <lineage>
        <taxon>Bacteria</taxon>
        <taxon>Pseudomonadati</taxon>
        <taxon>Pseudomonadota</taxon>
        <taxon>Alphaproteobacteria</taxon>
        <taxon>Sphingomonadales</taxon>
        <taxon>Sphingomonadaceae</taxon>
        <taxon>Sphingobium</taxon>
    </lineage>
</organism>
<feature type="region of interest" description="Disordered" evidence="1">
    <location>
        <begin position="1"/>
        <end position="23"/>
    </location>
</feature>
<keyword evidence="3" id="KW-1185">Reference proteome</keyword>
<dbReference type="EMBL" id="BBQY01000031">
    <property type="protein sequence ID" value="GBH32219.1"/>
    <property type="molecule type" value="Genomic_DNA"/>
</dbReference>
<dbReference type="AlphaFoldDB" id="A0A401J6E7"/>
<gene>
    <name evidence="2" type="ORF">MBESOW_P3458</name>
</gene>
<evidence type="ECO:0000256" key="1">
    <source>
        <dbReference type="SAM" id="MobiDB-lite"/>
    </source>
</evidence>
<reference evidence="2 3" key="1">
    <citation type="submission" date="2014-12" db="EMBL/GenBank/DDBJ databases">
        <title>Whole genome sequencing of Sphingobium xenophagum OW59.</title>
        <authorList>
            <person name="Ohta Y."/>
            <person name="Nishi S."/>
            <person name="Hatada Y."/>
        </authorList>
    </citation>
    <scope>NUCLEOTIDE SEQUENCE [LARGE SCALE GENOMIC DNA]</scope>
    <source>
        <strain evidence="2 3">OW59</strain>
    </source>
</reference>
<name>A0A401J6E7_SPHXE</name>
<evidence type="ECO:0000313" key="2">
    <source>
        <dbReference type="EMBL" id="GBH32219.1"/>
    </source>
</evidence>
<dbReference type="Proteomes" id="UP000290975">
    <property type="component" value="Unassembled WGS sequence"/>
</dbReference>
<proteinExistence type="predicted"/>
<protein>
    <submittedName>
        <fullName evidence="2">Uncharacterized protein</fullName>
    </submittedName>
</protein>